<dbReference type="EMBL" id="JACHMU010000001">
    <property type="protein sequence ID" value="MBB5742906.1"/>
    <property type="molecule type" value="Genomic_DNA"/>
</dbReference>
<dbReference type="Pfam" id="PF03446">
    <property type="entry name" value="NAD_binding_2"/>
    <property type="match status" value="1"/>
</dbReference>
<dbReference type="GO" id="GO:0008442">
    <property type="term" value="F:3-hydroxyisobutyrate dehydrogenase activity"/>
    <property type="evidence" value="ECO:0007669"/>
    <property type="project" value="UniProtKB-EC"/>
</dbReference>
<dbReference type="PROSITE" id="PS00895">
    <property type="entry name" value="3_HYDROXYISOBUT_DH"/>
    <property type="match status" value="1"/>
</dbReference>
<evidence type="ECO:0000256" key="4">
    <source>
        <dbReference type="PIRSR" id="PIRSR000103-1"/>
    </source>
</evidence>
<dbReference type="InterPro" id="IPR006115">
    <property type="entry name" value="6PGDH_NADP-bd"/>
</dbReference>
<comment type="caution">
    <text evidence="7">The sequence shown here is derived from an EMBL/GenBank/DDBJ whole genome shotgun (WGS) entry which is preliminary data.</text>
</comment>
<dbReference type="InterPro" id="IPR015815">
    <property type="entry name" value="HIBADH-related"/>
</dbReference>
<evidence type="ECO:0000256" key="3">
    <source>
        <dbReference type="ARBA" id="ARBA00023027"/>
    </source>
</evidence>
<dbReference type="InterPro" id="IPR008927">
    <property type="entry name" value="6-PGluconate_DH-like_C_sf"/>
</dbReference>
<keyword evidence="8" id="KW-1185">Reference proteome</keyword>
<dbReference type="GO" id="GO:0016054">
    <property type="term" value="P:organic acid catabolic process"/>
    <property type="evidence" value="ECO:0007669"/>
    <property type="project" value="UniProtKB-ARBA"/>
</dbReference>
<keyword evidence="2 7" id="KW-0560">Oxidoreductase</keyword>
<evidence type="ECO:0000259" key="5">
    <source>
        <dbReference type="Pfam" id="PF03446"/>
    </source>
</evidence>
<feature type="active site" evidence="4">
    <location>
        <position position="172"/>
    </location>
</feature>
<feature type="domain" description="6-phosphogluconate dehydrogenase NADP-binding" evidence="5">
    <location>
        <begin position="8"/>
        <end position="163"/>
    </location>
</feature>
<evidence type="ECO:0000313" key="7">
    <source>
        <dbReference type="EMBL" id="MBB5742906.1"/>
    </source>
</evidence>
<evidence type="ECO:0000313" key="8">
    <source>
        <dbReference type="Proteomes" id="UP000517712"/>
    </source>
</evidence>
<reference evidence="7 8" key="1">
    <citation type="submission" date="2020-08" db="EMBL/GenBank/DDBJ databases">
        <title>Sequencing the genomes of 1000 actinobacteria strains.</title>
        <authorList>
            <person name="Klenk H.-P."/>
        </authorList>
    </citation>
    <scope>NUCLEOTIDE SEQUENCE [LARGE SCALE GENOMIC DNA]</scope>
    <source>
        <strain evidence="7 8">DSM 24823</strain>
    </source>
</reference>
<proteinExistence type="inferred from homology"/>
<dbReference type="SUPFAM" id="SSF51735">
    <property type="entry name" value="NAD(P)-binding Rossmann-fold domains"/>
    <property type="match status" value="1"/>
</dbReference>
<dbReference type="EC" id="1.1.1.31" evidence="7"/>
<dbReference type="PANTHER" id="PTHR22981:SF7">
    <property type="entry name" value="3-HYDROXYISOBUTYRATE DEHYDROGENASE, MITOCHONDRIAL"/>
    <property type="match status" value="1"/>
</dbReference>
<dbReference type="InterPro" id="IPR002204">
    <property type="entry name" value="3-OH-isobutyrate_DH-rel_CS"/>
</dbReference>
<keyword evidence="3" id="KW-0520">NAD</keyword>
<dbReference type="Proteomes" id="UP000517712">
    <property type="component" value="Unassembled WGS sequence"/>
</dbReference>
<dbReference type="RefSeq" id="WP_206705702.1">
    <property type="nucleotide sequence ID" value="NZ_BAAAPG010000001.1"/>
</dbReference>
<evidence type="ECO:0000256" key="1">
    <source>
        <dbReference type="ARBA" id="ARBA00009080"/>
    </source>
</evidence>
<dbReference type="InterPro" id="IPR029154">
    <property type="entry name" value="HIBADH-like_NADP-bd"/>
</dbReference>
<dbReference type="InterPro" id="IPR036291">
    <property type="entry name" value="NAD(P)-bd_dom_sf"/>
</dbReference>
<gene>
    <name evidence="7" type="ORF">HD600_001403</name>
</gene>
<accession>A0A7W9CC69</accession>
<dbReference type="Pfam" id="PF14833">
    <property type="entry name" value="NAD_binding_11"/>
    <property type="match status" value="1"/>
</dbReference>
<evidence type="ECO:0000256" key="2">
    <source>
        <dbReference type="ARBA" id="ARBA00023002"/>
    </source>
</evidence>
<sequence>MTEAPALSLVGLGNMGAAMAARWVDGGVAVHGFDVSEGARAALEQTGGTAYPTAADAARASTVCVLMLPDSRIVDAVLADLLAQDALAPGALVIDMSSSEPMSSRVNADRLADVGVDFIDAPVSGGVRGVVAGTLAIMAGGDDRLVGRAKPILEHLGSVTHVGPVGAGHAAKALNNLVSASHLWMTSEAVLVAERFGIEPSTMVEVLNASTGRSVSSEVKWPKFILNEAYDSGFFARLLSKDASVATGLAAELGLPPLMGVQVAELWREAVAEMEPSADHTAIAQWIRGRLDAEGERR</sequence>
<dbReference type="AlphaFoldDB" id="A0A7W9CC69"/>
<dbReference type="InterPro" id="IPR013328">
    <property type="entry name" value="6PGD_dom2"/>
</dbReference>
<dbReference type="PANTHER" id="PTHR22981">
    <property type="entry name" value="3-HYDROXYISOBUTYRATE DEHYDROGENASE-RELATED"/>
    <property type="match status" value="1"/>
</dbReference>
<name>A0A7W9CC69_9MICO</name>
<protein>
    <submittedName>
        <fullName evidence="7">3-hydroxyisobutyrate dehydrogenase</fullName>
        <ecNumber evidence="7">1.1.1.31</ecNumber>
    </submittedName>
</protein>
<comment type="similarity">
    <text evidence="1">Belongs to the HIBADH-related family.</text>
</comment>
<dbReference type="Gene3D" id="3.40.50.720">
    <property type="entry name" value="NAD(P)-binding Rossmann-like Domain"/>
    <property type="match status" value="1"/>
</dbReference>
<feature type="domain" description="3-hydroxyisobutyrate dehydrogenase-like NAD-binding" evidence="6">
    <location>
        <begin position="166"/>
        <end position="286"/>
    </location>
</feature>
<dbReference type="Gene3D" id="1.10.1040.10">
    <property type="entry name" value="N-(1-d-carboxylethyl)-l-norvaline Dehydrogenase, domain 2"/>
    <property type="match status" value="1"/>
</dbReference>
<evidence type="ECO:0000259" key="6">
    <source>
        <dbReference type="Pfam" id="PF14833"/>
    </source>
</evidence>
<organism evidence="7 8">
    <name type="scientific">Microbacterium ginsengiterrae</name>
    <dbReference type="NCBI Taxonomy" id="546115"/>
    <lineage>
        <taxon>Bacteria</taxon>
        <taxon>Bacillati</taxon>
        <taxon>Actinomycetota</taxon>
        <taxon>Actinomycetes</taxon>
        <taxon>Micrococcales</taxon>
        <taxon>Microbacteriaceae</taxon>
        <taxon>Microbacterium</taxon>
    </lineage>
</organism>
<dbReference type="SUPFAM" id="SSF48179">
    <property type="entry name" value="6-phosphogluconate dehydrogenase C-terminal domain-like"/>
    <property type="match status" value="1"/>
</dbReference>
<dbReference type="GO" id="GO:0050661">
    <property type="term" value="F:NADP binding"/>
    <property type="evidence" value="ECO:0007669"/>
    <property type="project" value="InterPro"/>
</dbReference>
<dbReference type="PIRSF" id="PIRSF000103">
    <property type="entry name" value="HIBADH"/>
    <property type="match status" value="1"/>
</dbReference>
<dbReference type="GO" id="GO:0051287">
    <property type="term" value="F:NAD binding"/>
    <property type="evidence" value="ECO:0007669"/>
    <property type="project" value="InterPro"/>
</dbReference>